<dbReference type="EMBL" id="CAUJNA010003472">
    <property type="protein sequence ID" value="CAJ1402926.1"/>
    <property type="molecule type" value="Genomic_DNA"/>
</dbReference>
<dbReference type="AlphaFoldDB" id="A0AA36JC18"/>
<protein>
    <submittedName>
        <fullName evidence="1">Uncharacterized protein</fullName>
    </submittedName>
</protein>
<gene>
    <name evidence="1" type="ORF">EVOR1521_LOCUS25702</name>
</gene>
<accession>A0AA36JC18</accession>
<dbReference type="Proteomes" id="UP001178507">
    <property type="component" value="Unassembled WGS sequence"/>
</dbReference>
<sequence length="155" mass="17574">MINWPVLHLSSWLKTCCNTSAYSGFFFLSGRTIDQPEEIRGMLGRFWERHLKALEFAPPFPQQTLPVYLHGDEGRGQGKRPILVISFQPGMPWFGENEVNSSKHTFTTRALYTVVPSANYAPKGGTLKELLAALRDDLNSLFETGFEASWLTFNM</sequence>
<comment type="caution">
    <text evidence="1">The sequence shown here is derived from an EMBL/GenBank/DDBJ whole genome shotgun (WGS) entry which is preliminary data.</text>
</comment>
<proteinExistence type="predicted"/>
<organism evidence="1 2">
    <name type="scientific">Effrenium voratum</name>
    <dbReference type="NCBI Taxonomy" id="2562239"/>
    <lineage>
        <taxon>Eukaryota</taxon>
        <taxon>Sar</taxon>
        <taxon>Alveolata</taxon>
        <taxon>Dinophyceae</taxon>
        <taxon>Suessiales</taxon>
        <taxon>Symbiodiniaceae</taxon>
        <taxon>Effrenium</taxon>
    </lineage>
</organism>
<evidence type="ECO:0000313" key="1">
    <source>
        <dbReference type="EMBL" id="CAJ1402926.1"/>
    </source>
</evidence>
<evidence type="ECO:0000313" key="2">
    <source>
        <dbReference type="Proteomes" id="UP001178507"/>
    </source>
</evidence>
<reference evidence="1" key="1">
    <citation type="submission" date="2023-08" db="EMBL/GenBank/DDBJ databases">
        <authorList>
            <person name="Chen Y."/>
            <person name="Shah S."/>
            <person name="Dougan E. K."/>
            <person name="Thang M."/>
            <person name="Chan C."/>
        </authorList>
    </citation>
    <scope>NUCLEOTIDE SEQUENCE</scope>
</reference>
<name>A0AA36JC18_9DINO</name>
<keyword evidence="2" id="KW-1185">Reference proteome</keyword>